<dbReference type="PRINTS" id="PR01217">
    <property type="entry name" value="PRICHEXTENSN"/>
</dbReference>
<dbReference type="RefSeq" id="WP_110005023.1">
    <property type="nucleotide sequence ID" value="NZ_QGTX01000001.1"/>
</dbReference>
<feature type="region of interest" description="Disordered" evidence="1">
    <location>
        <begin position="1"/>
        <end position="21"/>
    </location>
</feature>
<keyword evidence="2" id="KW-0472">Membrane</keyword>
<keyword evidence="2" id="KW-1133">Transmembrane helix</keyword>
<dbReference type="OrthoDB" id="10003089at2"/>
<organism evidence="3 4">
    <name type="scientific">Geodermatophilus normandii</name>
    <dbReference type="NCBI Taxonomy" id="1137989"/>
    <lineage>
        <taxon>Bacteria</taxon>
        <taxon>Bacillati</taxon>
        <taxon>Actinomycetota</taxon>
        <taxon>Actinomycetes</taxon>
        <taxon>Geodermatophilales</taxon>
        <taxon>Geodermatophilaceae</taxon>
        <taxon>Geodermatophilus</taxon>
    </lineage>
</organism>
<keyword evidence="2" id="KW-0812">Transmembrane</keyword>
<dbReference type="EMBL" id="QGTX01000001">
    <property type="protein sequence ID" value="PWW22392.1"/>
    <property type="molecule type" value="Genomic_DNA"/>
</dbReference>
<name>A0A317QGJ2_9ACTN</name>
<proteinExistence type="predicted"/>
<dbReference type="Proteomes" id="UP000246661">
    <property type="component" value="Unassembled WGS sequence"/>
</dbReference>
<accession>A0A317QGJ2</accession>
<evidence type="ECO:0000256" key="1">
    <source>
        <dbReference type="SAM" id="MobiDB-lite"/>
    </source>
</evidence>
<sequence>MTVPGAPRTEPPGGDPAARGRFGLSTLFRRTPGHVGRARTSTLVLAVLFVGLGVLYLYVRPPDPAVDPAGGTTQVSTPAPAPATTEPPTTTEPVPTTAETTPEETTPAQTSEPTTTLPTTTTAPTPPTGSRTTEPAQTEPGETTPGESTPGDTGPTTDEAPSTSDVPAPTGGTPPG</sequence>
<reference evidence="4" key="1">
    <citation type="submission" date="2018-05" db="EMBL/GenBank/DDBJ databases">
        <authorList>
            <person name="Klenk H.-P."/>
            <person name="Huntemann M."/>
            <person name="Clum A."/>
            <person name="Pillay M."/>
            <person name="Palaniappan K."/>
            <person name="Varghese N."/>
            <person name="Mikhailova N."/>
            <person name="Stamatis D."/>
            <person name="Reddy T."/>
            <person name="Daum C."/>
            <person name="Shapiro N."/>
            <person name="Ivanova N."/>
            <person name="Kyrpides N."/>
            <person name="Woyke T."/>
        </authorList>
    </citation>
    <scope>NUCLEOTIDE SEQUENCE [LARGE SCALE GENOMIC DNA]</scope>
    <source>
        <strain evidence="4">DSM 45417</strain>
    </source>
</reference>
<feature type="compositionally biased region" description="Low complexity" evidence="1">
    <location>
        <begin position="72"/>
        <end position="161"/>
    </location>
</feature>
<dbReference type="AlphaFoldDB" id="A0A317QGJ2"/>
<feature type="region of interest" description="Disordered" evidence="1">
    <location>
        <begin position="65"/>
        <end position="176"/>
    </location>
</feature>
<comment type="caution">
    <text evidence="3">The sequence shown here is derived from an EMBL/GenBank/DDBJ whole genome shotgun (WGS) entry which is preliminary data.</text>
</comment>
<evidence type="ECO:0000313" key="4">
    <source>
        <dbReference type="Proteomes" id="UP000246661"/>
    </source>
</evidence>
<keyword evidence="4" id="KW-1185">Reference proteome</keyword>
<protein>
    <submittedName>
        <fullName evidence="3">Uncharacterized protein</fullName>
    </submittedName>
</protein>
<evidence type="ECO:0000313" key="3">
    <source>
        <dbReference type="EMBL" id="PWW22392.1"/>
    </source>
</evidence>
<evidence type="ECO:0000256" key="2">
    <source>
        <dbReference type="SAM" id="Phobius"/>
    </source>
</evidence>
<gene>
    <name evidence="3" type="ORF">JD79_01544</name>
</gene>
<feature type="transmembrane region" description="Helical" evidence="2">
    <location>
        <begin position="40"/>
        <end position="59"/>
    </location>
</feature>